<dbReference type="Pfam" id="PF00646">
    <property type="entry name" value="F-box"/>
    <property type="match status" value="1"/>
</dbReference>
<reference evidence="3 4" key="1">
    <citation type="journal article" date="2018" name="Nat. Ecol. Evol.">
        <title>Genomic signatures of mitonuclear coevolution across populations of Tigriopus californicus.</title>
        <authorList>
            <person name="Barreto F.S."/>
            <person name="Watson E.T."/>
            <person name="Lima T.G."/>
            <person name="Willett C.S."/>
            <person name="Edmands S."/>
            <person name="Li W."/>
            <person name="Burton R.S."/>
        </authorList>
    </citation>
    <scope>NUCLEOTIDE SEQUENCE [LARGE SCALE GENOMIC DNA]</scope>
    <source>
        <strain evidence="3 4">San Diego</strain>
    </source>
</reference>
<evidence type="ECO:0000256" key="1">
    <source>
        <dbReference type="PROSITE-ProRule" id="PRU00221"/>
    </source>
</evidence>
<feature type="domain" description="F-box" evidence="2">
    <location>
        <begin position="19"/>
        <end position="50"/>
    </location>
</feature>
<protein>
    <recommendedName>
        <fullName evidence="2">F-box domain-containing protein</fullName>
    </recommendedName>
</protein>
<keyword evidence="1" id="KW-0853">WD repeat</keyword>
<proteinExistence type="predicted"/>
<name>A0A553PQI6_TIGCA</name>
<dbReference type="AlphaFoldDB" id="A0A553PQI6"/>
<dbReference type="InterPro" id="IPR036047">
    <property type="entry name" value="F-box-like_dom_sf"/>
</dbReference>
<evidence type="ECO:0000259" key="2">
    <source>
        <dbReference type="Pfam" id="PF00646"/>
    </source>
</evidence>
<dbReference type="Proteomes" id="UP000318571">
    <property type="component" value="Chromosome 6"/>
</dbReference>
<keyword evidence="4" id="KW-1185">Reference proteome</keyword>
<dbReference type="InterPro" id="IPR001680">
    <property type="entry name" value="WD40_rpt"/>
</dbReference>
<comment type="caution">
    <text evidence="3">The sequence shown here is derived from an EMBL/GenBank/DDBJ whole genome shotgun (WGS) entry which is preliminary data.</text>
</comment>
<dbReference type="Gene3D" id="2.130.10.10">
    <property type="entry name" value="YVTN repeat-like/Quinoprotein amine dehydrogenase"/>
    <property type="match status" value="1"/>
</dbReference>
<dbReference type="SUPFAM" id="SSF81383">
    <property type="entry name" value="F-box domain"/>
    <property type="match status" value="1"/>
</dbReference>
<evidence type="ECO:0000313" key="3">
    <source>
        <dbReference type="EMBL" id="TRY79942.1"/>
    </source>
</evidence>
<dbReference type="PROSITE" id="PS50082">
    <property type="entry name" value="WD_REPEATS_2"/>
    <property type="match status" value="1"/>
</dbReference>
<dbReference type="InterPro" id="IPR001810">
    <property type="entry name" value="F-box_dom"/>
</dbReference>
<dbReference type="SUPFAM" id="SSF50978">
    <property type="entry name" value="WD40 repeat-like"/>
    <property type="match status" value="1"/>
</dbReference>
<organism evidence="3 4">
    <name type="scientific">Tigriopus californicus</name>
    <name type="common">Marine copepod</name>
    <dbReference type="NCBI Taxonomy" id="6832"/>
    <lineage>
        <taxon>Eukaryota</taxon>
        <taxon>Metazoa</taxon>
        <taxon>Ecdysozoa</taxon>
        <taxon>Arthropoda</taxon>
        <taxon>Crustacea</taxon>
        <taxon>Multicrustacea</taxon>
        <taxon>Hexanauplia</taxon>
        <taxon>Copepoda</taxon>
        <taxon>Harpacticoida</taxon>
        <taxon>Harpacticidae</taxon>
        <taxon>Tigriopus</taxon>
    </lineage>
</organism>
<dbReference type="InterPro" id="IPR036322">
    <property type="entry name" value="WD40_repeat_dom_sf"/>
</dbReference>
<feature type="repeat" description="WD" evidence="1">
    <location>
        <begin position="228"/>
        <end position="245"/>
    </location>
</feature>
<accession>A0A553PQI6</accession>
<dbReference type="EMBL" id="VCGU01000002">
    <property type="protein sequence ID" value="TRY79942.1"/>
    <property type="molecule type" value="Genomic_DNA"/>
</dbReference>
<sequence length="471" mass="54398">MPEVTFSPFEQLFDRGLTKALVNIFVRLDPCDYDACVQVCHSWRAFIAKHLVCHPKRKWDLIHRKLPYEWLHTPPVCYQSAIAKTLAPPLRIYMDRKEILLTTIDSILVWNRKSKVFRGEFGPQIRGANHVMIRGIGMDPQIIVTIHSHTSYLVVWDRVNYRMLQEVQCIGNEGIESQAQWIHVVDKGVLVWLLDGSIIIFAIQKDGHLRRRASMNGHIQGNCDAAVDGNYLLTASADSKVNLWNWSQAKLCWSNSRSQARYKKSRLSDTRAVVAGSYDEDGYLQIYDRLTGDLMHEMVLLESRGVQDIFATRDKIIALLSIRHKLLRSKVLVLDANTGDHVAEQTFVDVIAMNIVCQRVLVCLNNQAGDFRSRISIFDTDLASGMFNVERVVYQYAHSYWKLPIRIDDSSIVHTSEEKSDLFIRDFDTFFTQFDSRSLTQVERRRINDSSFCFRLRQILFKKLCSKCTIM</sequence>
<dbReference type="InterPro" id="IPR015943">
    <property type="entry name" value="WD40/YVTN_repeat-like_dom_sf"/>
</dbReference>
<gene>
    <name evidence="3" type="ORF">TCAL_06008</name>
</gene>
<evidence type="ECO:0000313" key="4">
    <source>
        <dbReference type="Proteomes" id="UP000318571"/>
    </source>
</evidence>